<dbReference type="Gene3D" id="3.40.50.720">
    <property type="entry name" value="NAD(P)-binding Rossmann-like Domain"/>
    <property type="match status" value="1"/>
</dbReference>
<dbReference type="EMBL" id="FQYL01000010">
    <property type="protein sequence ID" value="SHJ06684.1"/>
    <property type="molecule type" value="Genomic_DNA"/>
</dbReference>
<gene>
    <name evidence="1" type="ORF">SAMN05216246_11020</name>
</gene>
<proteinExistence type="predicted"/>
<sequence length="162" mass="16837">MEQSVHPARGTGRRARTDERLADAVRTLLTDSGYAALLGIPFVGVHLQGRVDEDGMVADLTRDLLAILGANVDAVTGSNPAAAVQAGASQVLDYHSVRPSEVTGRYDAILDAVGADSLAYRALLVPGGRMVLITTAGPAAARAHRDAEERSAAGKRVIVVQG</sequence>
<dbReference type="InterPro" id="IPR036291">
    <property type="entry name" value="NAD(P)-bd_dom_sf"/>
</dbReference>
<evidence type="ECO:0000313" key="1">
    <source>
        <dbReference type="EMBL" id="SHJ06684.1"/>
    </source>
</evidence>
<dbReference type="SUPFAM" id="SSF51735">
    <property type="entry name" value="NAD(P)-binding Rossmann-fold domains"/>
    <property type="match status" value="1"/>
</dbReference>
<comment type="caution">
    <text evidence="1">The sequence shown here is derived from an EMBL/GenBank/DDBJ whole genome shotgun (WGS) entry which is preliminary data.</text>
</comment>
<accession>A0ABY1IET7</accession>
<reference evidence="1 2" key="1">
    <citation type="submission" date="2016-11" db="EMBL/GenBank/DDBJ databases">
        <authorList>
            <person name="Varghese N."/>
            <person name="Submissions S."/>
        </authorList>
    </citation>
    <scope>NUCLEOTIDE SEQUENCE [LARGE SCALE GENOMIC DNA]</scope>
    <source>
        <strain evidence="1 2">PA</strain>
    </source>
</reference>
<name>A0ABY1IET7_9ACTO</name>
<evidence type="ECO:0000313" key="2">
    <source>
        <dbReference type="Proteomes" id="UP000184390"/>
    </source>
</evidence>
<dbReference type="Proteomes" id="UP000184390">
    <property type="component" value="Unassembled WGS sequence"/>
</dbReference>
<dbReference type="RefSeq" id="WP_073453550.1">
    <property type="nucleotide sequence ID" value="NZ_FQYL01000010.1"/>
</dbReference>
<protein>
    <submittedName>
        <fullName evidence="1">Uncharacterized protein</fullName>
    </submittedName>
</protein>
<keyword evidence="2" id="KW-1185">Reference proteome</keyword>
<organism evidence="1 2">
    <name type="scientific">Actinomyces denticolens</name>
    <dbReference type="NCBI Taxonomy" id="52767"/>
    <lineage>
        <taxon>Bacteria</taxon>
        <taxon>Bacillati</taxon>
        <taxon>Actinomycetota</taxon>
        <taxon>Actinomycetes</taxon>
        <taxon>Actinomycetales</taxon>
        <taxon>Actinomycetaceae</taxon>
        <taxon>Actinomyces</taxon>
    </lineage>
</organism>